<keyword evidence="1 2" id="KW-0129">CBS domain</keyword>
<dbReference type="RefSeq" id="WP_273944334.1">
    <property type="nucleotide sequence ID" value="NZ_CP097263.1"/>
</dbReference>
<dbReference type="EMBL" id="JBHLUD010000002">
    <property type="protein sequence ID" value="MFC0541862.1"/>
    <property type="molecule type" value="Genomic_DNA"/>
</dbReference>
<dbReference type="InterPro" id="IPR051257">
    <property type="entry name" value="Diverse_CBS-Domain"/>
</dbReference>
<dbReference type="CDD" id="cd04586">
    <property type="entry name" value="CBS_pair_BON_assoc"/>
    <property type="match status" value="1"/>
</dbReference>
<dbReference type="PANTHER" id="PTHR43080:SF29">
    <property type="entry name" value="OS02G0818000 PROTEIN"/>
    <property type="match status" value="1"/>
</dbReference>
<dbReference type="InterPro" id="IPR000644">
    <property type="entry name" value="CBS_dom"/>
</dbReference>
<dbReference type="Pfam" id="PF00571">
    <property type="entry name" value="CBS"/>
    <property type="match status" value="2"/>
</dbReference>
<sequence length="202" mass="21154">MTTPVIAVTSDAPFKEIARTLAEYRISAVPVIDENGRLAGVVSEADLLHKEEMRGGYDEVLSGHRVRSRKAHAGTAERLMTSPVVTIGPDASVEDAASKLGHADVRRLFVVEGDGRLIGVLARADVLRLFLVSDDVLRARVLAAMPPGVTAAVAEGVVNLGGCVARRSQALAAIRIAWALPGVVGVTGAVQHELDDVNPGVA</sequence>
<evidence type="ECO:0000256" key="2">
    <source>
        <dbReference type="PROSITE-ProRule" id="PRU00703"/>
    </source>
</evidence>
<dbReference type="Pfam" id="PF04972">
    <property type="entry name" value="BON"/>
    <property type="match status" value="1"/>
</dbReference>
<dbReference type="InterPro" id="IPR017080">
    <property type="entry name" value="UCP036990_CBS_BON"/>
</dbReference>
<organism evidence="4 5">
    <name type="scientific">Kutzneria chonburiensis</name>
    <dbReference type="NCBI Taxonomy" id="1483604"/>
    <lineage>
        <taxon>Bacteria</taxon>
        <taxon>Bacillati</taxon>
        <taxon>Actinomycetota</taxon>
        <taxon>Actinomycetes</taxon>
        <taxon>Pseudonocardiales</taxon>
        <taxon>Pseudonocardiaceae</taxon>
        <taxon>Kutzneria</taxon>
    </lineage>
</organism>
<dbReference type="Gene3D" id="3.30.1340.30">
    <property type="match status" value="1"/>
</dbReference>
<evidence type="ECO:0000313" key="4">
    <source>
        <dbReference type="EMBL" id="MFC0541862.1"/>
    </source>
</evidence>
<keyword evidence="5" id="KW-1185">Reference proteome</keyword>
<dbReference type="InterPro" id="IPR046342">
    <property type="entry name" value="CBS_dom_sf"/>
</dbReference>
<feature type="domain" description="CBS" evidence="3">
    <location>
        <begin position="80"/>
        <end position="136"/>
    </location>
</feature>
<evidence type="ECO:0000256" key="1">
    <source>
        <dbReference type="ARBA" id="ARBA00023122"/>
    </source>
</evidence>
<feature type="domain" description="CBS" evidence="3">
    <location>
        <begin position="1"/>
        <end position="59"/>
    </location>
</feature>
<dbReference type="Proteomes" id="UP001589810">
    <property type="component" value="Unassembled WGS sequence"/>
</dbReference>
<evidence type="ECO:0000313" key="5">
    <source>
        <dbReference type="Proteomes" id="UP001589810"/>
    </source>
</evidence>
<proteinExistence type="predicted"/>
<gene>
    <name evidence="4" type="ORF">ACFFH7_10240</name>
</gene>
<dbReference type="SMART" id="SM00116">
    <property type="entry name" value="CBS"/>
    <property type="match status" value="2"/>
</dbReference>
<dbReference type="Gene3D" id="3.10.580.10">
    <property type="entry name" value="CBS-domain"/>
    <property type="match status" value="1"/>
</dbReference>
<dbReference type="InterPro" id="IPR007055">
    <property type="entry name" value="BON_dom"/>
</dbReference>
<dbReference type="PROSITE" id="PS51371">
    <property type="entry name" value="CBS"/>
    <property type="match status" value="2"/>
</dbReference>
<name>A0ABV6MNY9_9PSEU</name>
<evidence type="ECO:0000259" key="3">
    <source>
        <dbReference type="PROSITE" id="PS51371"/>
    </source>
</evidence>
<dbReference type="SUPFAM" id="SSF54631">
    <property type="entry name" value="CBS-domain pair"/>
    <property type="match status" value="1"/>
</dbReference>
<protein>
    <submittedName>
        <fullName evidence="4">CBS domain-containing protein</fullName>
    </submittedName>
</protein>
<comment type="caution">
    <text evidence="4">The sequence shown here is derived from an EMBL/GenBank/DDBJ whole genome shotgun (WGS) entry which is preliminary data.</text>
</comment>
<accession>A0ABV6MNY9</accession>
<dbReference type="PIRSF" id="PIRSF036990">
    <property type="entry name" value="UCP036990_CBS_BON"/>
    <property type="match status" value="1"/>
</dbReference>
<reference evidence="4 5" key="1">
    <citation type="submission" date="2024-09" db="EMBL/GenBank/DDBJ databases">
        <authorList>
            <person name="Sun Q."/>
            <person name="Mori K."/>
        </authorList>
    </citation>
    <scope>NUCLEOTIDE SEQUENCE [LARGE SCALE GENOMIC DNA]</scope>
    <source>
        <strain evidence="4 5">TBRC 1432</strain>
    </source>
</reference>
<dbReference type="PANTHER" id="PTHR43080">
    <property type="entry name" value="CBS DOMAIN-CONTAINING PROTEIN CBSX3, MITOCHONDRIAL"/>
    <property type="match status" value="1"/>
</dbReference>